<evidence type="ECO:0000313" key="4">
    <source>
        <dbReference type="Proteomes" id="UP000807716"/>
    </source>
</evidence>
<feature type="region of interest" description="Disordered" evidence="2">
    <location>
        <begin position="743"/>
        <end position="763"/>
    </location>
</feature>
<feature type="coiled-coil region" evidence="1">
    <location>
        <begin position="207"/>
        <end position="234"/>
    </location>
</feature>
<feature type="compositionally biased region" description="Low complexity" evidence="2">
    <location>
        <begin position="485"/>
        <end position="494"/>
    </location>
</feature>
<name>A0A9P6QK68_9FUNG</name>
<feature type="region of interest" description="Disordered" evidence="2">
    <location>
        <begin position="1"/>
        <end position="191"/>
    </location>
</feature>
<dbReference type="SUPFAM" id="SSF52113">
    <property type="entry name" value="BRCT domain"/>
    <property type="match status" value="1"/>
</dbReference>
<dbReference type="EMBL" id="JAAAJB010000046">
    <property type="protein sequence ID" value="KAG0268609.1"/>
    <property type="molecule type" value="Genomic_DNA"/>
</dbReference>
<feature type="compositionally biased region" description="Basic and acidic residues" evidence="2">
    <location>
        <begin position="497"/>
        <end position="512"/>
    </location>
</feature>
<feature type="compositionally biased region" description="Low complexity" evidence="2">
    <location>
        <begin position="66"/>
        <end position="83"/>
    </location>
</feature>
<feature type="compositionally biased region" description="Polar residues" evidence="2">
    <location>
        <begin position="117"/>
        <end position="134"/>
    </location>
</feature>
<feature type="compositionally biased region" description="Polar residues" evidence="2">
    <location>
        <begin position="518"/>
        <end position="527"/>
    </location>
</feature>
<keyword evidence="1" id="KW-0175">Coiled coil</keyword>
<feature type="compositionally biased region" description="Acidic residues" evidence="2">
    <location>
        <begin position="313"/>
        <end position="322"/>
    </location>
</feature>
<dbReference type="InterPro" id="IPR036420">
    <property type="entry name" value="BRCT_dom_sf"/>
</dbReference>
<protein>
    <recommendedName>
        <fullName evidence="5">BRCT domain-containing protein</fullName>
    </recommendedName>
</protein>
<dbReference type="Gene3D" id="3.40.50.10190">
    <property type="entry name" value="BRCT domain"/>
    <property type="match status" value="2"/>
</dbReference>
<comment type="caution">
    <text evidence="3">The sequence shown here is derived from an EMBL/GenBank/DDBJ whole genome shotgun (WGS) entry which is preliminary data.</text>
</comment>
<feature type="region of interest" description="Disordered" evidence="2">
    <location>
        <begin position="587"/>
        <end position="711"/>
    </location>
</feature>
<feature type="compositionally biased region" description="Low complexity" evidence="2">
    <location>
        <begin position="587"/>
        <end position="600"/>
    </location>
</feature>
<gene>
    <name evidence="3" type="ORF">DFQ27_006247</name>
</gene>
<feature type="compositionally biased region" description="Gly residues" evidence="2">
    <location>
        <begin position="329"/>
        <end position="340"/>
    </location>
</feature>
<dbReference type="OrthoDB" id="342264at2759"/>
<feature type="compositionally biased region" description="Low complexity" evidence="2">
    <location>
        <begin position="670"/>
        <end position="682"/>
    </location>
</feature>
<evidence type="ECO:0000313" key="3">
    <source>
        <dbReference type="EMBL" id="KAG0268609.1"/>
    </source>
</evidence>
<sequence>MTLPNPEATQSIDGNDHRFRSANLSLLSNTSREDSPPCTVPSGDFGNVLPPDLTSPQVAPQPPAGPVASSSASASVPAPAQAPTSTPELAPTSPLDSTPPRASHSREEPTQPFPAETTISSEPSSPYDGPTQTLVLDPFANSSDGSSGSSNTSDSQAPPNEHEATQPLGATPELDATPPLQPSSSSLDVQPVQVSPGLIKITQDIFKASQEQELVQSTQELIQSTQELVQATQEADLPAADDASKNVKVVAVAAVATREVDLTGDNSRSKVVVAVATQELELTGDDSNNRVAETQEIGDPTGDDSNSKVAATQDDDDDDGDDERSAAGQGAGRRGGGGSGAERQESLTPQGVPLPAVRRPMLRIPSTPVHVSNDPEPLSAGTSSQVEVIPQTPEAIPSSAPLSLDKSPEVETGIVKSTQEEEKEENRPLETTTVLASSSLPSSLSQQTVVMEGGSLDEFEGDLSLPETDSGESPEVGGSQSKTPSSASSSSSSARLPLDRKSVDNHDEKLLKELGFSSPLTASQVELQQQQQRQRQQGEEGEEEEEMIAIEQDPSIGSTLASVSQSLTMQLEKSTTFVVSHRLHGLSSLSTSGSSSRGSSKGARPQPASEHDDDDDDDDEMVDMDMAKDRGKPRKGRQGCSPKRAHESESESEGSPDSGRATKSRRRAVSRSSSAKSLSGKQQEQHEQEEPQEQQDPQMRGTPSSSQRVLQRAVSMWVNTSQQQTTSYRRTRSQISLERDSSALSLLSQSTPSSPGGTANPVRMQRHPSTVLEKTDWSRPKVLLSGAVRFDQSAINKLVNLRGVQVNTLEQAQVVLMNDFGNVKKLYHAVLYGIPVLLTKWLTDCKAAKALSEPMVQHYATDPALEEKYGFRMHESVRVARERACDTHRVGFFTGLTFKLLLPAKNHSKFSDDYSALITYEGGLFPKTKPTFEDDKETTVILGMDDKSCSEYKECLKFFNRGYHVVTKEFVLMTILRQRVDLPADFTT</sequence>
<evidence type="ECO:0008006" key="5">
    <source>
        <dbReference type="Google" id="ProtNLM"/>
    </source>
</evidence>
<organism evidence="3 4">
    <name type="scientific">Actinomortierella ambigua</name>
    <dbReference type="NCBI Taxonomy" id="1343610"/>
    <lineage>
        <taxon>Eukaryota</taxon>
        <taxon>Fungi</taxon>
        <taxon>Fungi incertae sedis</taxon>
        <taxon>Mucoromycota</taxon>
        <taxon>Mortierellomycotina</taxon>
        <taxon>Mortierellomycetes</taxon>
        <taxon>Mortierellales</taxon>
        <taxon>Mortierellaceae</taxon>
        <taxon>Actinomortierella</taxon>
    </lineage>
</organism>
<feature type="region of interest" description="Disordered" evidence="2">
    <location>
        <begin position="280"/>
        <end position="562"/>
    </location>
</feature>
<feature type="compositionally biased region" description="Basic and acidic residues" evidence="2">
    <location>
        <begin position="418"/>
        <end position="428"/>
    </location>
</feature>
<feature type="compositionally biased region" description="Low complexity" evidence="2">
    <location>
        <begin position="743"/>
        <end position="759"/>
    </location>
</feature>
<dbReference type="AlphaFoldDB" id="A0A9P6QK68"/>
<feature type="compositionally biased region" description="Acidic residues" evidence="2">
    <location>
        <begin position="611"/>
        <end position="623"/>
    </location>
</feature>
<evidence type="ECO:0000256" key="1">
    <source>
        <dbReference type="SAM" id="Coils"/>
    </source>
</evidence>
<reference evidence="3" key="1">
    <citation type="journal article" date="2020" name="Fungal Divers.">
        <title>Resolving the Mortierellaceae phylogeny through synthesis of multi-gene phylogenetics and phylogenomics.</title>
        <authorList>
            <person name="Vandepol N."/>
            <person name="Liber J."/>
            <person name="Desiro A."/>
            <person name="Na H."/>
            <person name="Kennedy M."/>
            <person name="Barry K."/>
            <person name="Grigoriev I.V."/>
            <person name="Miller A.N."/>
            <person name="O'Donnell K."/>
            <person name="Stajich J.E."/>
            <person name="Bonito G."/>
        </authorList>
    </citation>
    <scope>NUCLEOTIDE SEQUENCE</scope>
    <source>
        <strain evidence="3">BC1065</strain>
    </source>
</reference>
<proteinExistence type="predicted"/>
<keyword evidence="4" id="KW-1185">Reference proteome</keyword>
<accession>A0A9P6QK68</accession>
<feature type="compositionally biased region" description="Low complexity" evidence="2">
    <location>
        <begin position="431"/>
        <end position="450"/>
    </location>
</feature>
<feature type="compositionally biased region" description="Acidic residues" evidence="2">
    <location>
        <begin position="539"/>
        <end position="548"/>
    </location>
</feature>
<feature type="compositionally biased region" description="Low complexity" evidence="2">
    <location>
        <begin position="141"/>
        <end position="155"/>
    </location>
</feature>
<evidence type="ECO:0000256" key="2">
    <source>
        <dbReference type="SAM" id="MobiDB-lite"/>
    </source>
</evidence>
<dbReference type="Proteomes" id="UP000807716">
    <property type="component" value="Unassembled WGS sequence"/>
</dbReference>